<evidence type="ECO:0000259" key="3">
    <source>
        <dbReference type="Pfam" id="PF13960"/>
    </source>
</evidence>
<dbReference type="EMBL" id="JRKL02003151">
    <property type="protein sequence ID" value="KAF3956246.1"/>
    <property type="molecule type" value="Genomic_DNA"/>
</dbReference>
<evidence type="ECO:0008006" key="6">
    <source>
        <dbReference type="Google" id="ProtNLM"/>
    </source>
</evidence>
<dbReference type="InterPro" id="IPR004252">
    <property type="entry name" value="Probable_transposase_24"/>
</dbReference>
<feature type="compositionally biased region" description="Basic and acidic residues" evidence="1">
    <location>
        <begin position="490"/>
        <end position="499"/>
    </location>
</feature>
<feature type="compositionally biased region" description="Polar residues" evidence="1">
    <location>
        <begin position="389"/>
        <end position="399"/>
    </location>
</feature>
<feature type="region of interest" description="Disordered" evidence="1">
    <location>
        <begin position="387"/>
        <end position="410"/>
    </location>
</feature>
<protein>
    <recommendedName>
        <fullName evidence="6">DUF4218 domain-containing protein</fullName>
    </recommendedName>
</protein>
<gene>
    <name evidence="4" type="ORF">CMV_018610</name>
</gene>
<accession>A0A8J4VPF9</accession>
<name>A0A8J4VPF9_9ROSI</name>
<organism evidence="4 5">
    <name type="scientific">Castanea mollissima</name>
    <name type="common">Chinese chestnut</name>
    <dbReference type="NCBI Taxonomy" id="60419"/>
    <lineage>
        <taxon>Eukaryota</taxon>
        <taxon>Viridiplantae</taxon>
        <taxon>Streptophyta</taxon>
        <taxon>Embryophyta</taxon>
        <taxon>Tracheophyta</taxon>
        <taxon>Spermatophyta</taxon>
        <taxon>Magnoliopsida</taxon>
        <taxon>eudicotyledons</taxon>
        <taxon>Gunneridae</taxon>
        <taxon>Pentapetalae</taxon>
        <taxon>rosids</taxon>
        <taxon>fabids</taxon>
        <taxon>Fagales</taxon>
        <taxon>Fagaceae</taxon>
        <taxon>Castanea</taxon>
    </lineage>
</organism>
<keyword evidence="5" id="KW-1185">Reference proteome</keyword>
<dbReference type="Pfam" id="PF13960">
    <property type="entry name" value="DUF4218"/>
    <property type="match status" value="1"/>
</dbReference>
<feature type="domain" description="DUF4216" evidence="2">
    <location>
        <begin position="214"/>
        <end position="274"/>
    </location>
</feature>
<comment type="caution">
    <text evidence="4">The sequence shown here is derived from an EMBL/GenBank/DDBJ whole genome shotgun (WGS) entry which is preliminary data.</text>
</comment>
<dbReference type="InterPro" id="IPR025452">
    <property type="entry name" value="DUF4218"/>
</dbReference>
<feature type="domain" description="DUF4218" evidence="3">
    <location>
        <begin position="1"/>
        <end position="55"/>
    </location>
</feature>
<evidence type="ECO:0000256" key="1">
    <source>
        <dbReference type="SAM" id="MobiDB-lite"/>
    </source>
</evidence>
<dbReference type="Proteomes" id="UP000737018">
    <property type="component" value="Unassembled WGS sequence"/>
</dbReference>
<dbReference type="Pfam" id="PF03004">
    <property type="entry name" value="Transposase_24"/>
    <property type="match status" value="2"/>
</dbReference>
<dbReference type="PANTHER" id="PTHR48258:SF3">
    <property type="entry name" value="FK506-BINDING PROTEIN 4-LIKE ISOFORM X1"/>
    <property type="match status" value="1"/>
</dbReference>
<feature type="compositionally biased region" description="Basic and acidic residues" evidence="1">
    <location>
        <begin position="400"/>
        <end position="409"/>
    </location>
</feature>
<reference evidence="4" key="1">
    <citation type="submission" date="2020-03" db="EMBL/GenBank/DDBJ databases">
        <title>Castanea mollissima Vanexum genome sequencing.</title>
        <authorList>
            <person name="Staton M."/>
        </authorList>
    </citation>
    <scope>NUCLEOTIDE SEQUENCE</scope>
    <source>
        <tissue evidence="4">Leaf</tissue>
    </source>
</reference>
<dbReference type="InterPro" id="IPR025312">
    <property type="entry name" value="DUF4216"/>
</dbReference>
<dbReference type="PANTHER" id="PTHR48258">
    <property type="entry name" value="DUF4218 DOMAIN-CONTAINING PROTEIN-RELATED"/>
    <property type="match status" value="1"/>
</dbReference>
<dbReference type="Pfam" id="PF13952">
    <property type="entry name" value="DUF4216"/>
    <property type="match status" value="1"/>
</dbReference>
<evidence type="ECO:0000313" key="4">
    <source>
        <dbReference type="EMBL" id="KAF3956246.1"/>
    </source>
</evidence>
<dbReference type="OrthoDB" id="1878503at2759"/>
<evidence type="ECO:0000313" key="5">
    <source>
        <dbReference type="Proteomes" id="UP000737018"/>
    </source>
</evidence>
<dbReference type="AlphaFoldDB" id="A0A8J4VPF9"/>
<sequence>MYPIERYLQTLKNYVRNPAYPEGSIAEGYLIDECLTFCSRYFHGIETRFNRVERNWDGDRLQPYEGLPIFSPSGRALGRGYVSRQLSQEEWMQAHLYVLKNCDEVLPYIEEHKYMIQQASVKNVENRHKKQFREWFESHITQLYDERKVSKQLFDLARGPLEKAVCYNGYIVNGFRFRKNEVDCSRRTQSYGVLVKGDASTGNRDYYGVLIDIIELHYMGGNKIAMFKCEWSDVDHCGRGIMVDKYGRTLVNVTRSLKSNEPFVLACQAEQVFYKVLAQQNVPLKFTNWKKVPYINKRKLFDKVLEYFKVEGREQEVWRQMGSSYSNYRDSLKKKWFKPYGEAIEEARGNVPPGLEKDDWNCLVDLWSQKDYMDLCLKNKENRDKNDIIHTSGSKSFQQRRAEEKEKTGHSPNRIELFDITHVQANGQAVNESTQDALVALRNLTTQVNEGALQISQDQMFVEDLCLKNKENRDKNDIIHTSGSKRFQQRRAEEKEKTGHSPNRIELFDITHVQANGQAVNESTQDALVALRNLTTQVNEGALQISQDQMFVEVFGPERHGRVRGYGAGVTPTMLWGSSSCRMYDLEKRLQESEQKRLESEHKRIEADAELKGEVKHLKSMLEQQAIQMVEQRRHFEEQQASQMAEQRAHYDNMMMQMFSYITSQSAQSSSDH</sequence>
<proteinExistence type="predicted"/>
<feature type="region of interest" description="Disordered" evidence="1">
    <location>
        <begin position="476"/>
        <end position="501"/>
    </location>
</feature>
<evidence type="ECO:0000259" key="2">
    <source>
        <dbReference type="Pfam" id="PF13952"/>
    </source>
</evidence>